<evidence type="ECO:0000256" key="1">
    <source>
        <dbReference type="SAM" id="MobiDB-lite"/>
    </source>
</evidence>
<evidence type="ECO:0000313" key="4">
    <source>
        <dbReference type="Proteomes" id="UP000609879"/>
    </source>
</evidence>
<sequence length="109" mass="11782">MSIEAWQICIVVTAAIVLIESGVYLVRKKMPGPQLPRWWRTVLLGLLLVLSLVVFVVALGPSMADQLSSVAAAVAAVGALYLAYRSYNSKAQTSDARTKPEDPDHPTES</sequence>
<keyword evidence="2" id="KW-0472">Membrane</keyword>
<dbReference type="Proteomes" id="UP000609879">
    <property type="component" value="Unassembled WGS sequence"/>
</dbReference>
<evidence type="ECO:0000256" key="2">
    <source>
        <dbReference type="SAM" id="Phobius"/>
    </source>
</evidence>
<organism evidence="3 4">
    <name type="scientific">Paractinoplanes deccanensis</name>
    <dbReference type="NCBI Taxonomy" id="113561"/>
    <lineage>
        <taxon>Bacteria</taxon>
        <taxon>Bacillati</taxon>
        <taxon>Actinomycetota</taxon>
        <taxon>Actinomycetes</taxon>
        <taxon>Micromonosporales</taxon>
        <taxon>Micromonosporaceae</taxon>
        <taxon>Paractinoplanes</taxon>
    </lineage>
</organism>
<dbReference type="RefSeq" id="WP_203766417.1">
    <property type="nucleotide sequence ID" value="NZ_BAAABO010000016.1"/>
</dbReference>
<dbReference type="EMBL" id="BOMI01000082">
    <property type="protein sequence ID" value="GID75656.1"/>
    <property type="molecule type" value="Genomic_DNA"/>
</dbReference>
<feature type="region of interest" description="Disordered" evidence="1">
    <location>
        <begin position="89"/>
        <end position="109"/>
    </location>
</feature>
<name>A0ABQ3Y6N7_9ACTN</name>
<feature type="compositionally biased region" description="Basic and acidic residues" evidence="1">
    <location>
        <begin position="96"/>
        <end position="109"/>
    </location>
</feature>
<evidence type="ECO:0008006" key="5">
    <source>
        <dbReference type="Google" id="ProtNLM"/>
    </source>
</evidence>
<gene>
    <name evidence="3" type="ORF">Ade02nite_42970</name>
</gene>
<accession>A0ABQ3Y6N7</accession>
<reference evidence="3 4" key="1">
    <citation type="submission" date="2021-01" db="EMBL/GenBank/DDBJ databases">
        <title>Whole genome shotgun sequence of Actinoplanes deccanensis NBRC 13994.</title>
        <authorList>
            <person name="Komaki H."/>
            <person name="Tamura T."/>
        </authorList>
    </citation>
    <scope>NUCLEOTIDE SEQUENCE [LARGE SCALE GENOMIC DNA]</scope>
    <source>
        <strain evidence="3 4">NBRC 13994</strain>
    </source>
</reference>
<feature type="transmembrane region" description="Helical" evidence="2">
    <location>
        <begin position="6"/>
        <end position="26"/>
    </location>
</feature>
<feature type="transmembrane region" description="Helical" evidence="2">
    <location>
        <begin position="66"/>
        <end position="84"/>
    </location>
</feature>
<keyword evidence="4" id="KW-1185">Reference proteome</keyword>
<evidence type="ECO:0000313" key="3">
    <source>
        <dbReference type="EMBL" id="GID75656.1"/>
    </source>
</evidence>
<comment type="caution">
    <text evidence="3">The sequence shown here is derived from an EMBL/GenBank/DDBJ whole genome shotgun (WGS) entry which is preliminary data.</text>
</comment>
<feature type="transmembrane region" description="Helical" evidence="2">
    <location>
        <begin position="38"/>
        <end position="60"/>
    </location>
</feature>
<keyword evidence="2" id="KW-1133">Transmembrane helix</keyword>
<proteinExistence type="predicted"/>
<keyword evidence="2" id="KW-0812">Transmembrane</keyword>
<protein>
    <recommendedName>
        <fullName evidence="5">Amino acid permease</fullName>
    </recommendedName>
</protein>